<keyword evidence="8" id="KW-1185">Reference proteome</keyword>
<feature type="coiled-coil region" evidence="4">
    <location>
        <begin position="16"/>
        <end position="43"/>
    </location>
</feature>
<dbReference type="InterPro" id="IPR031107">
    <property type="entry name" value="Small_HSP"/>
</dbReference>
<dbReference type="Proteomes" id="UP001642502">
    <property type="component" value="Unassembled WGS sequence"/>
</dbReference>
<protein>
    <recommendedName>
        <fullName evidence="6">SHSP domain-containing protein</fullName>
    </recommendedName>
</protein>
<dbReference type="Pfam" id="PF00011">
    <property type="entry name" value="HSP20"/>
    <property type="match status" value="1"/>
</dbReference>
<dbReference type="InterPro" id="IPR008978">
    <property type="entry name" value="HSP20-like_chaperone"/>
</dbReference>
<evidence type="ECO:0000313" key="8">
    <source>
        <dbReference type="Proteomes" id="UP001642502"/>
    </source>
</evidence>
<feature type="region of interest" description="Disordered" evidence="5">
    <location>
        <begin position="139"/>
        <end position="161"/>
    </location>
</feature>
<evidence type="ECO:0000256" key="3">
    <source>
        <dbReference type="RuleBase" id="RU003616"/>
    </source>
</evidence>
<evidence type="ECO:0000259" key="6">
    <source>
        <dbReference type="PROSITE" id="PS01031"/>
    </source>
</evidence>
<reference evidence="7 8" key="1">
    <citation type="submission" date="2024-01" db="EMBL/GenBank/DDBJ databases">
        <authorList>
            <person name="Allen C."/>
            <person name="Tagirdzhanova G."/>
        </authorList>
    </citation>
    <scope>NUCLEOTIDE SEQUENCE [LARGE SCALE GENOMIC DNA]</scope>
    <source>
        <strain evidence="7 8">CBS 119000</strain>
    </source>
</reference>
<keyword evidence="4" id="KW-0175">Coiled coil</keyword>
<dbReference type="PANTHER" id="PTHR11527">
    <property type="entry name" value="HEAT-SHOCK PROTEIN 20 FAMILY MEMBER"/>
    <property type="match status" value="1"/>
</dbReference>
<evidence type="ECO:0000256" key="1">
    <source>
        <dbReference type="ARBA" id="ARBA00023016"/>
    </source>
</evidence>
<dbReference type="CDD" id="cd06464">
    <property type="entry name" value="ACD_sHsps-like"/>
    <property type="match status" value="1"/>
</dbReference>
<comment type="similarity">
    <text evidence="2 3">Belongs to the small heat shock protein (HSP20) family.</text>
</comment>
<dbReference type="SUPFAM" id="SSF49764">
    <property type="entry name" value="HSP20-like chaperones"/>
    <property type="match status" value="2"/>
</dbReference>
<dbReference type="PROSITE" id="PS01031">
    <property type="entry name" value="SHSP"/>
    <property type="match status" value="1"/>
</dbReference>
<evidence type="ECO:0000313" key="7">
    <source>
        <dbReference type="EMBL" id="CAK7265674.1"/>
    </source>
</evidence>
<comment type="caution">
    <text evidence="7">The sequence shown here is derived from an EMBL/GenBank/DDBJ whole genome shotgun (WGS) entry which is preliminary data.</text>
</comment>
<dbReference type="CDD" id="cd00298">
    <property type="entry name" value="ACD_sHsps_p23-like"/>
    <property type="match status" value="1"/>
</dbReference>
<dbReference type="EMBL" id="CAWUON010000013">
    <property type="protein sequence ID" value="CAK7265674.1"/>
    <property type="molecule type" value="Genomic_DNA"/>
</dbReference>
<evidence type="ECO:0000256" key="5">
    <source>
        <dbReference type="SAM" id="MobiDB-lite"/>
    </source>
</evidence>
<dbReference type="InterPro" id="IPR002068">
    <property type="entry name" value="A-crystallin/Hsp20_dom"/>
</dbReference>
<feature type="compositionally biased region" description="Polar residues" evidence="5">
    <location>
        <begin position="139"/>
        <end position="148"/>
    </location>
</feature>
<evidence type="ECO:0000256" key="4">
    <source>
        <dbReference type="SAM" id="Coils"/>
    </source>
</evidence>
<name>A0ABP0DBT0_9PEZI</name>
<sequence length="283" mass="31244">MNRQHQQHIASQQAQMAARQQMLQQQMAQIAELQRNLDSSSANFNPALEHFRSNLLFASVPPVFKPRFDTRETESSYEVYGELAGVDRKNISLVFPEPRTLEITGSVKRSYTLGAPVASSAASVKTASEPLPGAIAKTQSETLSNSEPTPHDGAHTPNENDDFLEIAAPSMPLPARSHGATVINKPTEGALERGKNITKEKSTVKAEVAEPDVIMLDAVPPQQKPFTPNERFTVQERSVGQFKRVFNFPVPVDEDNVRAHLENGILSVFIPKSNRKVRRIVVS</sequence>
<feature type="domain" description="SHSP" evidence="6">
    <location>
        <begin position="59"/>
        <end position="283"/>
    </location>
</feature>
<keyword evidence="1" id="KW-0346">Stress response</keyword>
<evidence type="ECO:0000256" key="2">
    <source>
        <dbReference type="PROSITE-ProRule" id="PRU00285"/>
    </source>
</evidence>
<proteinExistence type="inferred from homology"/>
<dbReference type="Gene3D" id="2.60.40.790">
    <property type="match status" value="2"/>
</dbReference>
<gene>
    <name evidence="7" type="ORF">SEPCBS119000_001633</name>
</gene>
<accession>A0ABP0DBT0</accession>
<organism evidence="7 8">
    <name type="scientific">Sporothrix epigloea</name>
    <dbReference type="NCBI Taxonomy" id="1892477"/>
    <lineage>
        <taxon>Eukaryota</taxon>
        <taxon>Fungi</taxon>
        <taxon>Dikarya</taxon>
        <taxon>Ascomycota</taxon>
        <taxon>Pezizomycotina</taxon>
        <taxon>Sordariomycetes</taxon>
        <taxon>Sordariomycetidae</taxon>
        <taxon>Ophiostomatales</taxon>
        <taxon>Ophiostomataceae</taxon>
        <taxon>Sporothrix</taxon>
    </lineage>
</organism>